<name>A0A8S9SWR4_9CYAN</name>
<reference evidence="2" key="2">
    <citation type="submission" date="2019-11" db="EMBL/GenBank/DDBJ databases">
        <title>Improved Assembly of Tolypothrix boutellei genome.</title>
        <authorList>
            <person name="Sarangi A.N."/>
            <person name="Mukherjee M."/>
            <person name="Ghosh S."/>
            <person name="Singh D."/>
            <person name="Das A."/>
            <person name="Kant S."/>
            <person name="Prusty A."/>
            <person name="Tripathy S."/>
        </authorList>
    </citation>
    <scope>NUCLEOTIDE SEQUENCE</scope>
    <source>
        <strain evidence="2">VB521301</strain>
    </source>
</reference>
<dbReference type="RefSeq" id="WP_137986442.1">
    <property type="nucleotide sequence ID" value="NZ_JHEG04000002.1"/>
</dbReference>
<reference evidence="2" key="1">
    <citation type="journal article" date="2015" name="Genome Announc.">
        <title>Draft Genome Sequence of Tolypothrix boutellei Strain VB521301.</title>
        <authorList>
            <person name="Chandrababunaidu M.M."/>
            <person name="Singh D."/>
            <person name="Sen D."/>
            <person name="Bhan S."/>
            <person name="Das S."/>
            <person name="Gupta A."/>
            <person name="Adhikary S.P."/>
            <person name="Tripathy S."/>
        </authorList>
    </citation>
    <scope>NUCLEOTIDE SEQUENCE</scope>
    <source>
        <strain evidence="2">VB521301</strain>
    </source>
</reference>
<dbReference type="EMBL" id="JHEG04000002">
    <property type="protein sequence ID" value="KAF3883802.1"/>
    <property type="molecule type" value="Genomic_DNA"/>
</dbReference>
<evidence type="ECO:0000313" key="3">
    <source>
        <dbReference type="Proteomes" id="UP000029738"/>
    </source>
</evidence>
<evidence type="ECO:0000313" key="2">
    <source>
        <dbReference type="EMBL" id="KAF3883802.1"/>
    </source>
</evidence>
<accession>A0A8S9SWR4</accession>
<gene>
    <name evidence="2" type="ORF">DA73_0400039480</name>
</gene>
<feature type="region of interest" description="Disordered" evidence="1">
    <location>
        <begin position="40"/>
        <end position="63"/>
    </location>
</feature>
<dbReference type="Proteomes" id="UP000029738">
    <property type="component" value="Unassembled WGS sequence"/>
</dbReference>
<sequence>MRIRLANAIVKHIPYVMEASQFGKNTFAIEIARQVLQRGEPPFGFTSPQGAGNPPPGQDSPQRTASTIQALVTFSAWAGLIHVEPFSLDY</sequence>
<dbReference type="AlphaFoldDB" id="A0A8S9SWR4"/>
<evidence type="ECO:0000256" key="1">
    <source>
        <dbReference type="SAM" id="MobiDB-lite"/>
    </source>
</evidence>
<comment type="caution">
    <text evidence="2">The sequence shown here is derived from an EMBL/GenBank/DDBJ whole genome shotgun (WGS) entry which is preliminary data.</text>
</comment>
<keyword evidence="3" id="KW-1185">Reference proteome</keyword>
<organism evidence="2 3">
    <name type="scientific">Tolypothrix bouteillei VB521301</name>
    <dbReference type="NCBI Taxonomy" id="1479485"/>
    <lineage>
        <taxon>Bacteria</taxon>
        <taxon>Bacillati</taxon>
        <taxon>Cyanobacteriota</taxon>
        <taxon>Cyanophyceae</taxon>
        <taxon>Nostocales</taxon>
        <taxon>Tolypothrichaceae</taxon>
        <taxon>Tolypothrix</taxon>
    </lineage>
</organism>
<proteinExistence type="predicted"/>
<protein>
    <submittedName>
        <fullName evidence="2">Uncharacterized protein</fullName>
    </submittedName>
</protein>